<evidence type="ECO:0000256" key="3">
    <source>
        <dbReference type="ARBA" id="ARBA00005300"/>
    </source>
</evidence>
<evidence type="ECO:0000256" key="11">
    <source>
        <dbReference type="HAMAP-Rule" id="MF_00042"/>
    </source>
</evidence>
<feature type="binding site" evidence="11">
    <location>
        <position position="44"/>
    </location>
    <ligand>
        <name>Mg(2+)</name>
        <dbReference type="ChEBI" id="CHEBI:18420"/>
        <label>1</label>
    </ligand>
</feature>
<comment type="cofactor">
    <cofactor evidence="11">
        <name>Mg(2+)</name>
        <dbReference type="ChEBI" id="CHEBI:18420"/>
    </cofactor>
    <text evidence="11">Binds 1 Mg(2+) ion per subunit. May bind a second metal ion at a regulatory site, or after substrate binding.</text>
</comment>
<feature type="binding site" evidence="11">
    <location>
        <position position="44"/>
    </location>
    <ligand>
        <name>Mg(2+)</name>
        <dbReference type="ChEBI" id="CHEBI:18420"/>
        <label>2</label>
    </ligand>
</feature>
<evidence type="ECO:0000256" key="2">
    <source>
        <dbReference type="ARBA" id="ARBA00004065"/>
    </source>
</evidence>
<dbReference type="EMBL" id="VNFH01000006">
    <property type="protein sequence ID" value="TVU70042.1"/>
    <property type="molecule type" value="Genomic_DNA"/>
</dbReference>
<keyword evidence="8 11" id="KW-0255">Endonuclease</keyword>
<evidence type="ECO:0000256" key="6">
    <source>
        <dbReference type="ARBA" id="ARBA00022722"/>
    </source>
</evidence>
<dbReference type="OrthoDB" id="7845843at2"/>
<dbReference type="GO" id="GO:0043137">
    <property type="term" value="P:DNA replication, removal of RNA primer"/>
    <property type="evidence" value="ECO:0007669"/>
    <property type="project" value="TreeGrafter"/>
</dbReference>
<proteinExistence type="inferred from homology"/>
<dbReference type="EC" id="3.1.26.4" evidence="5 11"/>
<dbReference type="Pfam" id="PF00075">
    <property type="entry name" value="RNase_H"/>
    <property type="match status" value="1"/>
</dbReference>
<dbReference type="HAMAP" id="MF_00042">
    <property type="entry name" value="RNase_H"/>
    <property type="match status" value="1"/>
</dbReference>
<dbReference type="GO" id="GO:0000287">
    <property type="term" value="F:magnesium ion binding"/>
    <property type="evidence" value="ECO:0007669"/>
    <property type="project" value="UniProtKB-UniRule"/>
</dbReference>
<evidence type="ECO:0000256" key="4">
    <source>
        <dbReference type="ARBA" id="ARBA00011245"/>
    </source>
</evidence>
<dbReference type="Gene3D" id="3.30.420.10">
    <property type="entry name" value="Ribonuclease H-like superfamily/Ribonuclease H"/>
    <property type="match status" value="1"/>
</dbReference>
<accession>A0A558HLP4</accession>
<reference evidence="13 14" key="1">
    <citation type="submission" date="2019-07" db="EMBL/GenBank/DDBJ databases">
        <title>Diversity of Bacteria from Kongsfjorden, Arctic.</title>
        <authorList>
            <person name="Yu Y."/>
        </authorList>
    </citation>
    <scope>NUCLEOTIDE SEQUENCE [LARGE SCALE GENOMIC DNA]</scope>
    <source>
        <strain evidence="13 14">SM1923</strain>
    </source>
</reference>
<dbReference type="PANTHER" id="PTHR10642:SF26">
    <property type="entry name" value="RIBONUCLEASE H1"/>
    <property type="match status" value="1"/>
</dbReference>
<feature type="binding site" evidence="11">
    <location>
        <position position="104"/>
    </location>
    <ligand>
        <name>Mg(2+)</name>
        <dbReference type="ChEBI" id="CHEBI:18420"/>
        <label>1</label>
    </ligand>
</feature>
<organism evidence="13 14">
    <name type="scientific">Cobetia crustatorum</name>
    <dbReference type="NCBI Taxonomy" id="553385"/>
    <lineage>
        <taxon>Bacteria</taxon>
        <taxon>Pseudomonadati</taxon>
        <taxon>Pseudomonadota</taxon>
        <taxon>Gammaproteobacteria</taxon>
        <taxon>Oceanospirillales</taxon>
        <taxon>Halomonadaceae</taxon>
        <taxon>Cobetia</taxon>
    </lineage>
</organism>
<comment type="function">
    <text evidence="2 11">Endonuclease that specifically degrades the RNA of RNA-DNA hybrids.</text>
</comment>
<evidence type="ECO:0000256" key="7">
    <source>
        <dbReference type="ARBA" id="ARBA00022723"/>
    </source>
</evidence>
<dbReference type="AlphaFoldDB" id="A0A558HLP4"/>
<keyword evidence="14" id="KW-1185">Reference proteome</keyword>
<feature type="binding site" evidence="11">
    <location>
        <position position="82"/>
    </location>
    <ligand>
        <name>Mg(2+)</name>
        <dbReference type="ChEBI" id="CHEBI:18420"/>
        <label>1</label>
    </ligand>
</feature>
<keyword evidence="7 11" id="KW-0479">Metal-binding</keyword>
<evidence type="ECO:0000313" key="13">
    <source>
        <dbReference type="EMBL" id="TVU70042.1"/>
    </source>
</evidence>
<feature type="domain" description="RNase H type-1" evidence="12">
    <location>
        <begin position="35"/>
        <end position="176"/>
    </location>
</feature>
<gene>
    <name evidence="11 13" type="primary">rnhA</name>
    <name evidence="13" type="ORF">FQP86_09505</name>
</gene>
<keyword evidence="6 11" id="KW-0540">Nuclease</keyword>
<dbReference type="SUPFAM" id="SSF53098">
    <property type="entry name" value="Ribonuclease H-like"/>
    <property type="match status" value="1"/>
</dbReference>
<comment type="similarity">
    <text evidence="3 11">Belongs to the RNase H family.</text>
</comment>
<dbReference type="CDD" id="cd09278">
    <property type="entry name" value="RNase_HI_prokaryote_like"/>
    <property type="match status" value="1"/>
</dbReference>
<keyword evidence="11" id="KW-0963">Cytoplasm</keyword>
<dbReference type="InterPro" id="IPR012337">
    <property type="entry name" value="RNaseH-like_sf"/>
</dbReference>
<dbReference type="InterPro" id="IPR036397">
    <property type="entry name" value="RNaseH_sf"/>
</dbReference>
<comment type="caution">
    <text evidence="13">The sequence shown here is derived from an EMBL/GenBank/DDBJ whole genome shotgun (WGS) entry which is preliminary data.</text>
</comment>
<evidence type="ECO:0000256" key="10">
    <source>
        <dbReference type="ARBA" id="ARBA00022842"/>
    </source>
</evidence>
<keyword evidence="9 11" id="KW-0378">Hydrolase</keyword>
<dbReference type="PANTHER" id="PTHR10642">
    <property type="entry name" value="RIBONUCLEASE H1"/>
    <property type="match status" value="1"/>
</dbReference>
<evidence type="ECO:0000256" key="1">
    <source>
        <dbReference type="ARBA" id="ARBA00000077"/>
    </source>
</evidence>
<dbReference type="FunFam" id="3.30.420.10:FF:000089">
    <property type="entry name" value="Ribonuclease H"/>
    <property type="match status" value="1"/>
</dbReference>
<evidence type="ECO:0000259" key="12">
    <source>
        <dbReference type="PROSITE" id="PS50879"/>
    </source>
</evidence>
<dbReference type="Proteomes" id="UP000319941">
    <property type="component" value="Unassembled WGS sequence"/>
</dbReference>
<keyword evidence="10 11" id="KW-0460">Magnesium</keyword>
<evidence type="ECO:0000256" key="8">
    <source>
        <dbReference type="ARBA" id="ARBA00022759"/>
    </source>
</evidence>
<dbReference type="InterPro" id="IPR050092">
    <property type="entry name" value="RNase_H"/>
</dbReference>
<evidence type="ECO:0000256" key="9">
    <source>
        <dbReference type="ARBA" id="ARBA00022801"/>
    </source>
</evidence>
<dbReference type="GO" id="GO:0004523">
    <property type="term" value="F:RNA-DNA hybrid ribonuclease activity"/>
    <property type="evidence" value="ECO:0007669"/>
    <property type="project" value="UniProtKB-UniRule"/>
</dbReference>
<evidence type="ECO:0000313" key="14">
    <source>
        <dbReference type="Proteomes" id="UP000319941"/>
    </source>
</evidence>
<comment type="catalytic activity">
    <reaction evidence="1 11">
        <text>Endonucleolytic cleavage to 5'-phosphomonoester.</text>
        <dbReference type="EC" id="3.1.26.4"/>
    </reaction>
</comment>
<comment type="subcellular location">
    <subcellularLocation>
        <location evidence="11">Cytoplasm</location>
    </subcellularLocation>
</comment>
<dbReference type="GO" id="GO:0005737">
    <property type="term" value="C:cytoplasm"/>
    <property type="evidence" value="ECO:0007669"/>
    <property type="project" value="UniProtKB-SubCell"/>
</dbReference>
<dbReference type="GO" id="GO:0003676">
    <property type="term" value="F:nucleic acid binding"/>
    <property type="evidence" value="ECO:0007669"/>
    <property type="project" value="InterPro"/>
</dbReference>
<dbReference type="STRING" id="553385.GCA_000591415_00007"/>
<comment type="subunit">
    <text evidence="4 11">Monomer.</text>
</comment>
<dbReference type="InterPro" id="IPR002156">
    <property type="entry name" value="RNaseH_domain"/>
</dbReference>
<dbReference type="InterPro" id="IPR022892">
    <property type="entry name" value="RNaseHI"/>
</dbReference>
<protein>
    <recommendedName>
        <fullName evidence="5 11">Ribonuclease H</fullName>
        <shortName evidence="11">RNase H</shortName>
        <ecNumber evidence="5 11">3.1.26.4</ecNumber>
    </recommendedName>
</protein>
<sequence>MSWQRVRFFHPLRVFPVSQSPSTPDSAADATADTLPSRVVIHTDGACRGNPGPGGWGAILVSGKHRKELKGSERETTNNRMEMTAAIEALKALTKRCDVVLWTDSEYVKNGITKWVHGWIKRGWKTAAKQPVKNEELWKALLAQSERHAIEWRWVKGHSGDEGNERADSLANEAIDEMQRRV</sequence>
<name>A0A558HLP4_9GAMM</name>
<feature type="binding site" evidence="11">
    <location>
        <position position="168"/>
    </location>
    <ligand>
        <name>Mg(2+)</name>
        <dbReference type="ChEBI" id="CHEBI:18420"/>
        <label>2</label>
    </ligand>
</feature>
<evidence type="ECO:0000256" key="5">
    <source>
        <dbReference type="ARBA" id="ARBA00012180"/>
    </source>
</evidence>
<dbReference type="NCBIfam" id="NF001236">
    <property type="entry name" value="PRK00203.1"/>
    <property type="match status" value="1"/>
</dbReference>
<dbReference type="PROSITE" id="PS50879">
    <property type="entry name" value="RNASE_H_1"/>
    <property type="match status" value="1"/>
</dbReference>